<accession>A0ACC2V7Z2</accession>
<evidence type="ECO:0000313" key="1">
    <source>
        <dbReference type="EMBL" id="KAJ9095178.1"/>
    </source>
</evidence>
<evidence type="ECO:0000313" key="2">
    <source>
        <dbReference type="Proteomes" id="UP001230649"/>
    </source>
</evidence>
<reference evidence="1" key="1">
    <citation type="submission" date="2023-04" db="EMBL/GenBank/DDBJ databases">
        <title>Draft Genome sequencing of Naganishia species isolated from polar environments using Oxford Nanopore Technology.</title>
        <authorList>
            <person name="Leo P."/>
            <person name="Venkateswaran K."/>
        </authorList>
    </citation>
    <scope>NUCLEOTIDE SEQUENCE</scope>
    <source>
        <strain evidence="1">MNA-CCFEE 5262</strain>
    </source>
</reference>
<dbReference type="EMBL" id="JASBWS010000127">
    <property type="protein sequence ID" value="KAJ9095178.1"/>
    <property type="molecule type" value="Genomic_DNA"/>
</dbReference>
<sequence length="246" mass="28820">MSTSEAVFDQRFQMHSTTSEFQQHLDHAYPSSAMTAYGRYMRAMRARYAEVDRSKMLKAMGTLSALFKWTDDDWFFEHYREHGGMQSEDLSEQDAPYLDGDSELLEGTTMFVEAITRWNHDEGLEECARSVCRNRRNRDAYLQELREWLKAKEEKALWQRLKRKAGEGEQLKAMWRKMYPPRATTGPLRMKAMASHSTRWRPRLIQWVESSAGSVDHQTLMNRRSGPRSCHTVLRSDKAAQDAIQR</sequence>
<keyword evidence="2" id="KW-1185">Reference proteome</keyword>
<name>A0ACC2V7Z2_9TREE</name>
<protein>
    <submittedName>
        <fullName evidence="1">Uncharacterized protein</fullName>
    </submittedName>
</protein>
<comment type="caution">
    <text evidence="1">The sequence shown here is derived from an EMBL/GenBank/DDBJ whole genome shotgun (WGS) entry which is preliminary data.</text>
</comment>
<dbReference type="Proteomes" id="UP001230649">
    <property type="component" value="Unassembled WGS sequence"/>
</dbReference>
<gene>
    <name evidence="1" type="ORF">QFC20_006717</name>
</gene>
<proteinExistence type="predicted"/>
<organism evidence="1 2">
    <name type="scientific">Naganishia adeliensis</name>
    <dbReference type="NCBI Taxonomy" id="92952"/>
    <lineage>
        <taxon>Eukaryota</taxon>
        <taxon>Fungi</taxon>
        <taxon>Dikarya</taxon>
        <taxon>Basidiomycota</taxon>
        <taxon>Agaricomycotina</taxon>
        <taxon>Tremellomycetes</taxon>
        <taxon>Filobasidiales</taxon>
        <taxon>Filobasidiaceae</taxon>
        <taxon>Naganishia</taxon>
    </lineage>
</organism>